<keyword evidence="6" id="KW-0479">Metal-binding</keyword>
<keyword evidence="3 14" id="KW-0723">Serine/threonine-protein kinase</keyword>
<dbReference type="InterPro" id="IPR050839">
    <property type="entry name" value="Rho-assoc_Ser/Thr_Kinase"/>
</dbReference>
<evidence type="ECO:0000256" key="13">
    <source>
        <dbReference type="PROSITE-ProRule" id="PRU10141"/>
    </source>
</evidence>
<evidence type="ECO:0000256" key="6">
    <source>
        <dbReference type="ARBA" id="ARBA00022723"/>
    </source>
</evidence>
<dbReference type="Pfam" id="PF00069">
    <property type="entry name" value="Pkinase"/>
    <property type="match status" value="1"/>
</dbReference>
<evidence type="ECO:0000256" key="5">
    <source>
        <dbReference type="ARBA" id="ARBA00022679"/>
    </source>
</evidence>
<comment type="similarity">
    <text evidence="1">Belongs to the protein kinase superfamily. AGC Ser/Thr protein kinase family. DMPK subfamily.</text>
</comment>
<keyword evidence="10" id="KW-0175">Coiled coil</keyword>
<dbReference type="Gene3D" id="3.30.200.20">
    <property type="entry name" value="Phosphorylase Kinase, domain 1"/>
    <property type="match status" value="1"/>
</dbReference>
<dbReference type="PANTHER" id="PTHR22988">
    <property type="entry name" value="MYOTONIC DYSTROPHY S/T KINASE-RELATED"/>
    <property type="match status" value="1"/>
</dbReference>
<dbReference type="Ensembl" id="ENSTMTT00000005270.1">
    <property type="protein sequence ID" value="ENSTMTP00000005101.1"/>
    <property type="gene ID" value="ENSTMTG00000002953.1"/>
</dbReference>
<gene>
    <name evidence="17" type="primary">CDC42BPG</name>
</gene>
<reference evidence="17" key="1">
    <citation type="submission" date="2025-08" db="UniProtKB">
        <authorList>
            <consortium name="Ensembl"/>
        </authorList>
    </citation>
    <scope>IDENTIFICATION</scope>
</reference>
<dbReference type="FunFam" id="3.30.200.20:FF:001209">
    <property type="entry name" value="Serine/threonine-protein kinase MRCK beta"/>
    <property type="match status" value="1"/>
</dbReference>
<dbReference type="InterPro" id="IPR000719">
    <property type="entry name" value="Prot_kinase_dom"/>
</dbReference>
<dbReference type="EC" id="2.7.11.1" evidence="2"/>
<evidence type="ECO:0000256" key="7">
    <source>
        <dbReference type="ARBA" id="ARBA00022741"/>
    </source>
</evidence>
<proteinExistence type="inferred from homology"/>
<evidence type="ECO:0000256" key="9">
    <source>
        <dbReference type="ARBA" id="ARBA00022840"/>
    </source>
</evidence>
<dbReference type="PROSITE" id="PS00108">
    <property type="entry name" value="PROTEIN_KINASE_ST"/>
    <property type="match status" value="1"/>
</dbReference>
<dbReference type="GO" id="GO:0046872">
    <property type="term" value="F:metal ion binding"/>
    <property type="evidence" value="ECO:0007669"/>
    <property type="project" value="UniProtKB-KW"/>
</dbReference>
<dbReference type="InterPro" id="IPR000961">
    <property type="entry name" value="AGC-kinase_C"/>
</dbReference>
<dbReference type="SMART" id="SM00220">
    <property type="entry name" value="S_TKc"/>
    <property type="match status" value="1"/>
</dbReference>
<dbReference type="GeneTree" id="ENSGT01030000234517"/>
<dbReference type="GO" id="GO:0005524">
    <property type="term" value="F:ATP binding"/>
    <property type="evidence" value="ECO:0007669"/>
    <property type="project" value="UniProtKB-UniRule"/>
</dbReference>
<dbReference type="InterPro" id="IPR017441">
    <property type="entry name" value="Protein_kinase_ATP_BS"/>
</dbReference>
<evidence type="ECO:0000256" key="2">
    <source>
        <dbReference type="ARBA" id="ARBA00012513"/>
    </source>
</evidence>
<feature type="binding site" evidence="13">
    <location>
        <position position="110"/>
    </location>
    <ligand>
        <name>ATP</name>
        <dbReference type="ChEBI" id="CHEBI:30616"/>
    </ligand>
</feature>
<evidence type="ECO:0000259" key="16">
    <source>
        <dbReference type="PROSITE" id="PS51285"/>
    </source>
</evidence>
<evidence type="ECO:0000256" key="14">
    <source>
        <dbReference type="RuleBase" id="RU000304"/>
    </source>
</evidence>
<evidence type="ECO:0000256" key="11">
    <source>
        <dbReference type="ARBA" id="ARBA00047899"/>
    </source>
</evidence>
<dbReference type="PROSITE" id="PS50011">
    <property type="entry name" value="PROTEIN_KINASE_DOM"/>
    <property type="match status" value="1"/>
</dbReference>
<comment type="catalytic activity">
    <reaction evidence="11">
        <text>L-threonyl-[protein] + ATP = O-phospho-L-threonyl-[protein] + ADP + H(+)</text>
        <dbReference type="Rhea" id="RHEA:46608"/>
        <dbReference type="Rhea" id="RHEA-COMP:11060"/>
        <dbReference type="Rhea" id="RHEA-COMP:11605"/>
        <dbReference type="ChEBI" id="CHEBI:15378"/>
        <dbReference type="ChEBI" id="CHEBI:30013"/>
        <dbReference type="ChEBI" id="CHEBI:30616"/>
        <dbReference type="ChEBI" id="CHEBI:61977"/>
        <dbReference type="ChEBI" id="CHEBI:456216"/>
        <dbReference type="EC" id="2.7.11.1"/>
    </reaction>
</comment>
<keyword evidence="9 13" id="KW-0067">ATP-binding</keyword>
<dbReference type="CDD" id="cd05597">
    <property type="entry name" value="STKc_DMPK_like"/>
    <property type="match status" value="1"/>
</dbReference>
<dbReference type="InterPro" id="IPR008271">
    <property type="entry name" value="Ser/Thr_kinase_AS"/>
</dbReference>
<dbReference type="PROSITE" id="PS00107">
    <property type="entry name" value="PROTEIN_KINASE_ATP"/>
    <property type="match status" value="1"/>
</dbReference>
<dbReference type="GO" id="GO:0005737">
    <property type="term" value="C:cytoplasm"/>
    <property type="evidence" value="ECO:0007669"/>
    <property type="project" value="TreeGrafter"/>
</dbReference>
<dbReference type="GO" id="GO:0031032">
    <property type="term" value="P:actomyosin structure organization"/>
    <property type="evidence" value="ECO:0007669"/>
    <property type="project" value="TreeGrafter"/>
</dbReference>
<dbReference type="Proteomes" id="UP000472274">
    <property type="component" value="Unplaced"/>
</dbReference>
<dbReference type="GO" id="GO:0004674">
    <property type="term" value="F:protein serine/threonine kinase activity"/>
    <property type="evidence" value="ECO:0007669"/>
    <property type="project" value="UniProtKB-KW"/>
</dbReference>
<keyword evidence="18" id="KW-1185">Reference proteome</keyword>
<dbReference type="SUPFAM" id="SSF56112">
    <property type="entry name" value="Protein kinase-like (PK-like)"/>
    <property type="match status" value="1"/>
</dbReference>
<dbReference type="SMART" id="SM00133">
    <property type="entry name" value="S_TK_X"/>
    <property type="match status" value="1"/>
</dbReference>
<dbReference type="Gene3D" id="1.10.510.10">
    <property type="entry name" value="Transferase(Phosphotransferase) domain 1"/>
    <property type="match status" value="1"/>
</dbReference>
<sequence length="452" mass="50592">MGSQSWSRKPQPSALTTMPALLFQIVDTPKRPDSLPPLLPPHSNPLDPTPFPESGIEPWSPDSHFYSWVQVKEMCLRREDFELLKVIGRGAFGEVAVVRLRNSEKVYAMKILHKWEMLKRAETACFREERDVLVKGDSQWITALHYAFQDEKYLYLVMDYYVGGDLLTLLSKFEDRLPEDMACFYLAEMVLAIHSIHQLQYVDIKPDNILIDMNGHIRLADFGSCLRLRPDGTVESAVAVGTPDYISPEILQAMEDGKGKYGPECDWWSLGVCMYELLFGETPFYAESLVETYGKIMNHENHLQFPTDITDVSEPAKDLIRGLLCHQELRLGQNGIEDFKRHPFFESIDWDNIRASTPPYVPEVNSPADTSNFDVDDDTLKELVSAVLGGAVLQGGVAGLGRGHSALAVGAGPSAMLWGAVLLAGFIEVPQTLCKQPTHPAPGVGVYPRWLP</sequence>
<evidence type="ECO:0000313" key="18">
    <source>
        <dbReference type="Proteomes" id="UP000472274"/>
    </source>
</evidence>
<evidence type="ECO:0000256" key="10">
    <source>
        <dbReference type="ARBA" id="ARBA00023054"/>
    </source>
</evidence>
<feature type="domain" description="AGC-kinase C-terminal" evidence="16">
    <location>
        <begin position="346"/>
        <end position="452"/>
    </location>
</feature>
<keyword evidence="8" id="KW-0418">Kinase</keyword>
<evidence type="ECO:0000256" key="3">
    <source>
        <dbReference type="ARBA" id="ARBA00022527"/>
    </source>
</evidence>
<evidence type="ECO:0000313" key="17">
    <source>
        <dbReference type="Ensembl" id="ENSTMTP00000005101.1"/>
    </source>
</evidence>
<feature type="domain" description="Protein kinase" evidence="15">
    <location>
        <begin position="81"/>
        <end position="345"/>
    </location>
</feature>
<dbReference type="GO" id="GO:0042641">
    <property type="term" value="C:actomyosin"/>
    <property type="evidence" value="ECO:0007669"/>
    <property type="project" value="TreeGrafter"/>
</dbReference>
<keyword evidence="4" id="KW-0597">Phosphoprotein</keyword>
<dbReference type="InterPro" id="IPR011009">
    <property type="entry name" value="Kinase-like_dom_sf"/>
</dbReference>
<evidence type="ECO:0000256" key="1">
    <source>
        <dbReference type="ARBA" id="ARBA00005719"/>
    </source>
</evidence>
<comment type="catalytic activity">
    <reaction evidence="12">
        <text>L-seryl-[protein] + ATP = O-phospho-L-seryl-[protein] + ADP + H(+)</text>
        <dbReference type="Rhea" id="RHEA:17989"/>
        <dbReference type="Rhea" id="RHEA-COMP:9863"/>
        <dbReference type="Rhea" id="RHEA-COMP:11604"/>
        <dbReference type="ChEBI" id="CHEBI:15378"/>
        <dbReference type="ChEBI" id="CHEBI:29999"/>
        <dbReference type="ChEBI" id="CHEBI:30616"/>
        <dbReference type="ChEBI" id="CHEBI:83421"/>
        <dbReference type="ChEBI" id="CHEBI:456216"/>
        <dbReference type="EC" id="2.7.11.1"/>
    </reaction>
</comment>
<evidence type="ECO:0000256" key="4">
    <source>
        <dbReference type="ARBA" id="ARBA00022553"/>
    </source>
</evidence>
<accession>A0A674I6U7</accession>
<dbReference type="FunFam" id="1.10.510.10:FF:000014">
    <property type="entry name" value="Non-specific serine/threonine protein kinase"/>
    <property type="match status" value="1"/>
</dbReference>
<dbReference type="PROSITE" id="PS51285">
    <property type="entry name" value="AGC_KINASE_CTER"/>
    <property type="match status" value="1"/>
</dbReference>
<evidence type="ECO:0000259" key="15">
    <source>
        <dbReference type="PROSITE" id="PS50011"/>
    </source>
</evidence>
<name>A0A674I6U7_9SAUR</name>
<protein>
    <recommendedName>
        <fullName evidence="2">non-specific serine/threonine protein kinase</fullName>
        <ecNumber evidence="2">2.7.11.1</ecNumber>
    </recommendedName>
</protein>
<evidence type="ECO:0000256" key="12">
    <source>
        <dbReference type="ARBA" id="ARBA00048679"/>
    </source>
</evidence>
<evidence type="ECO:0000256" key="8">
    <source>
        <dbReference type="ARBA" id="ARBA00022777"/>
    </source>
</evidence>
<keyword evidence="7 13" id="KW-0547">Nucleotide-binding</keyword>
<organism evidence="17 18">
    <name type="scientific">Terrapene triunguis</name>
    <name type="common">Three-toed box turtle</name>
    <dbReference type="NCBI Taxonomy" id="2587831"/>
    <lineage>
        <taxon>Eukaryota</taxon>
        <taxon>Metazoa</taxon>
        <taxon>Chordata</taxon>
        <taxon>Craniata</taxon>
        <taxon>Vertebrata</taxon>
        <taxon>Euteleostomi</taxon>
        <taxon>Archelosauria</taxon>
        <taxon>Testudinata</taxon>
        <taxon>Testudines</taxon>
        <taxon>Cryptodira</taxon>
        <taxon>Durocryptodira</taxon>
        <taxon>Testudinoidea</taxon>
        <taxon>Emydidae</taxon>
        <taxon>Terrapene</taxon>
    </lineage>
</organism>
<dbReference type="PANTHER" id="PTHR22988:SF78">
    <property type="entry name" value="NON-SPECIFIC SERINE_THREONINE PROTEIN KINASE"/>
    <property type="match status" value="1"/>
</dbReference>
<reference evidence="17" key="2">
    <citation type="submission" date="2025-09" db="UniProtKB">
        <authorList>
            <consortium name="Ensembl"/>
        </authorList>
    </citation>
    <scope>IDENTIFICATION</scope>
</reference>
<dbReference type="AlphaFoldDB" id="A0A674I6U7"/>
<keyword evidence="5" id="KW-0808">Transferase</keyword>